<feature type="signal peptide" evidence="5">
    <location>
        <begin position="1"/>
        <end position="20"/>
    </location>
</feature>
<comment type="similarity">
    <text evidence="1">Belongs to the leucine-binding protein family.</text>
</comment>
<dbReference type="RefSeq" id="WP_028487959.1">
    <property type="nucleotide sequence ID" value="NZ_CP133218.1"/>
</dbReference>
<evidence type="ECO:0000256" key="2">
    <source>
        <dbReference type="ARBA" id="ARBA00022448"/>
    </source>
</evidence>
<keyword evidence="8" id="KW-1185">Reference proteome</keyword>
<evidence type="ECO:0000256" key="1">
    <source>
        <dbReference type="ARBA" id="ARBA00010062"/>
    </source>
</evidence>
<dbReference type="InterPro" id="IPR028081">
    <property type="entry name" value="Leu-bd"/>
</dbReference>
<feature type="chain" id="PRO_5045427050" evidence="5">
    <location>
        <begin position="21"/>
        <end position="386"/>
    </location>
</feature>
<evidence type="ECO:0000313" key="7">
    <source>
        <dbReference type="EMBL" id="WML90361.1"/>
    </source>
</evidence>
<keyword evidence="3 5" id="KW-0732">Signal</keyword>
<organism evidence="7 8">
    <name type="scientific">Thiothrix lacustris</name>
    <dbReference type="NCBI Taxonomy" id="525917"/>
    <lineage>
        <taxon>Bacteria</taxon>
        <taxon>Pseudomonadati</taxon>
        <taxon>Pseudomonadota</taxon>
        <taxon>Gammaproteobacteria</taxon>
        <taxon>Thiotrichales</taxon>
        <taxon>Thiotrichaceae</taxon>
        <taxon>Thiothrix</taxon>
    </lineage>
</organism>
<dbReference type="CDD" id="cd06342">
    <property type="entry name" value="PBP1_ABC_LIVBP-like"/>
    <property type="match status" value="1"/>
</dbReference>
<reference evidence="7 8" key="1">
    <citation type="submission" date="2023-08" db="EMBL/GenBank/DDBJ databases">
        <title>New molecular markers tilS and rpoB for phylogenetic and monitoring studies of the genus Thiothrix biodiversity.</title>
        <authorList>
            <person name="Ravin N.V."/>
            <person name="Smolyakov D."/>
            <person name="Markov N.D."/>
            <person name="Beletsky A.V."/>
            <person name="Mardanov A.V."/>
            <person name="Rudenko T.S."/>
            <person name="Grabovich M.Y."/>
        </authorList>
    </citation>
    <scope>NUCLEOTIDE SEQUENCE [LARGE SCALE GENOMIC DNA]</scope>
    <source>
        <strain evidence="7 8">MK1</strain>
    </source>
</reference>
<dbReference type="PANTHER" id="PTHR47151">
    <property type="entry name" value="LEU/ILE/VAL-BINDING ABC TRANSPORTER SUBUNIT"/>
    <property type="match status" value="1"/>
</dbReference>
<dbReference type="EMBL" id="CP133218">
    <property type="protein sequence ID" value="WML90361.1"/>
    <property type="molecule type" value="Genomic_DNA"/>
</dbReference>
<dbReference type="Proteomes" id="UP001236657">
    <property type="component" value="Chromosome"/>
</dbReference>
<proteinExistence type="inferred from homology"/>
<evidence type="ECO:0000256" key="5">
    <source>
        <dbReference type="SAM" id="SignalP"/>
    </source>
</evidence>
<evidence type="ECO:0000256" key="4">
    <source>
        <dbReference type="ARBA" id="ARBA00022970"/>
    </source>
</evidence>
<gene>
    <name evidence="7" type="ORF">RCF98_15490</name>
</gene>
<dbReference type="PRINTS" id="PR00337">
    <property type="entry name" value="LEUILEVALBP"/>
</dbReference>
<evidence type="ECO:0000256" key="3">
    <source>
        <dbReference type="ARBA" id="ARBA00022729"/>
    </source>
</evidence>
<feature type="domain" description="Leucine-binding protein" evidence="6">
    <location>
        <begin position="37"/>
        <end position="375"/>
    </location>
</feature>
<dbReference type="PANTHER" id="PTHR47151:SF2">
    <property type="entry name" value="AMINO ACID BINDING PROTEIN"/>
    <property type="match status" value="1"/>
</dbReference>
<evidence type="ECO:0000259" key="6">
    <source>
        <dbReference type="Pfam" id="PF13458"/>
    </source>
</evidence>
<dbReference type="Pfam" id="PF13458">
    <property type="entry name" value="Peripla_BP_6"/>
    <property type="match status" value="1"/>
</dbReference>
<accession>A0ABY9MRA9</accession>
<dbReference type="PROSITE" id="PS51257">
    <property type="entry name" value="PROKAR_LIPOPROTEIN"/>
    <property type="match status" value="1"/>
</dbReference>
<dbReference type="SUPFAM" id="SSF53822">
    <property type="entry name" value="Periplasmic binding protein-like I"/>
    <property type="match status" value="1"/>
</dbReference>
<keyword evidence="4" id="KW-0029">Amino-acid transport</keyword>
<sequence>MKSTLLALSVAMAVGLGVSACGEKKTEAAAGENGAVTVKIGQSSPLTGPQAHIGKDNDNGVRLAIDEINASKPVIDGKPVTFEVMSEDDQADPKTATIVAQRMIDEGIVGVIGHLNSGATIPASKVYSDNNIPQISPSATAIKYTDQGFKTAFRVMTNDAQQGKVLGAYAAKLGKKVAIIDDQTAYGQGLAAEVEKAAKAAGAEVVAVEHTNDKASDFTAILTSIKGKAPDVVFFGGMDPQAAPIAKQMHQLGMTAQLLGGDGMQTPKFIELAAADAEGAIASIPGLPIDKMPKGADFKQKFEAKYGQIQLYSPYAYDAAYVMVDAMKRANSTDPAKYLPELGKTSFEGVTGKISFDAKGDLTSGPITLYKVQAGQWTTLETILPQ</sequence>
<keyword evidence="2" id="KW-0813">Transport</keyword>
<protein>
    <submittedName>
        <fullName evidence="7">Branched-chain amino acid ABC transporter substrate-binding protein</fullName>
    </submittedName>
</protein>
<dbReference type="Gene3D" id="3.40.50.2300">
    <property type="match status" value="2"/>
</dbReference>
<evidence type="ECO:0000313" key="8">
    <source>
        <dbReference type="Proteomes" id="UP001236657"/>
    </source>
</evidence>
<dbReference type="InterPro" id="IPR028082">
    <property type="entry name" value="Peripla_BP_I"/>
</dbReference>
<dbReference type="InterPro" id="IPR000709">
    <property type="entry name" value="Leu_Ile_Val-bd"/>
</dbReference>
<name>A0ABY9MRA9_9GAMM</name>